<dbReference type="Proteomes" id="UP000020077">
    <property type="component" value="Unassembled WGS sequence"/>
</dbReference>
<accession>A0A084Y6P0</accession>
<gene>
    <name evidence="1" type="ORF">AW09_004524</name>
</gene>
<comment type="caution">
    <text evidence="1">The sequence shown here is derived from an EMBL/GenBank/DDBJ whole genome shotgun (WGS) entry which is preliminary data.</text>
</comment>
<sequence length="100" mass="10788">MTFHGFLGPNPRLTPVDEGSYTPYTLDGAVGFPILGHQRALVASILDVGVVDPPSSVIAAFDQRVDGLLARTFECRRETCTLTNLRDTLLPKPISGECCV</sequence>
<evidence type="ECO:0000313" key="2">
    <source>
        <dbReference type="Proteomes" id="UP000020077"/>
    </source>
</evidence>
<organism evidence="1 2">
    <name type="scientific">Candidatus Accumulibacter phosphatis</name>
    <dbReference type="NCBI Taxonomy" id="327160"/>
    <lineage>
        <taxon>Bacteria</taxon>
        <taxon>Pseudomonadati</taxon>
        <taxon>Pseudomonadota</taxon>
        <taxon>Betaproteobacteria</taxon>
        <taxon>Candidatus Accumulibacter</taxon>
    </lineage>
</organism>
<evidence type="ECO:0000313" key="1">
    <source>
        <dbReference type="EMBL" id="KFB70384.1"/>
    </source>
</evidence>
<proteinExistence type="predicted"/>
<name>A0A084Y6P0_9PROT</name>
<reference evidence="1 2" key="1">
    <citation type="submission" date="2014-02" db="EMBL/GenBank/DDBJ databases">
        <title>Expanding our view of genomic diversity in Candidatus Accumulibacter clades.</title>
        <authorList>
            <person name="Skennerton C.T."/>
            <person name="Barr J.J."/>
            <person name="Slater F.R."/>
            <person name="Bond P.L."/>
            <person name="Tyson G.W."/>
        </authorList>
    </citation>
    <scope>NUCLEOTIDE SEQUENCE [LARGE SCALE GENOMIC DNA]</scope>
    <source>
        <strain evidence="2">BA-91</strain>
    </source>
</reference>
<dbReference type="AlphaFoldDB" id="A0A084Y6P0"/>
<dbReference type="EMBL" id="JDVG02000710">
    <property type="protein sequence ID" value="KFB70384.1"/>
    <property type="molecule type" value="Genomic_DNA"/>
</dbReference>
<protein>
    <submittedName>
        <fullName evidence="1">Uncharacterized protein</fullName>
    </submittedName>
</protein>